<dbReference type="EMBL" id="RYZR01000007">
    <property type="protein sequence ID" value="RUL62565.1"/>
    <property type="molecule type" value="Genomic_DNA"/>
</dbReference>
<feature type="transmembrane region" description="Helical" evidence="1">
    <location>
        <begin position="163"/>
        <end position="181"/>
    </location>
</feature>
<dbReference type="RefSeq" id="WP_126675006.1">
    <property type="nucleotide sequence ID" value="NZ_RYZR01000007.1"/>
</dbReference>
<dbReference type="PIRSF" id="PIRSF038959">
    <property type="entry name" value="SdpI"/>
    <property type="match status" value="1"/>
</dbReference>
<dbReference type="Pfam" id="PF07853">
    <property type="entry name" value="DUF1648"/>
    <property type="match status" value="1"/>
</dbReference>
<evidence type="ECO:0000313" key="3">
    <source>
        <dbReference type="EMBL" id="RUL62565.1"/>
    </source>
</evidence>
<organism evidence="3 4">
    <name type="scientific">Dyella dinghuensis</name>
    <dbReference type="NCBI Taxonomy" id="1920169"/>
    <lineage>
        <taxon>Bacteria</taxon>
        <taxon>Pseudomonadati</taxon>
        <taxon>Pseudomonadota</taxon>
        <taxon>Gammaproteobacteria</taxon>
        <taxon>Lysobacterales</taxon>
        <taxon>Rhodanobacteraceae</taxon>
        <taxon>Dyella</taxon>
    </lineage>
</organism>
<dbReference type="OrthoDB" id="9808690at2"/>
<feature type="transmembrane region" description="Helical" evidence="1">
    <location>
        <begin position="84"/>
        <end position="105"/>
    </location>
</feature>
<reference evidence="3 4" key="1">
    <citation type="submission" date="2018-12" db="EMBL/GenBank/DDBJ databases">
        <title>Dyella dinghuensis sp. nov. DHOA06 and Dyella choica sp. nov. 4M-K27, isolated from forest soil.</title>
        <authorList>
            <person name="Qiu L.-H."/>
            <person name="Gao Z.-H."/>
        </authorList>
    </citation>
    <scope>NUCLEOTIDE SEQUENCE [LARGE SCALE GENOMIC DNA]</scope>
    <source>
        <strain evidence="3 4">DHOA06</strain>
    </source>
</reference>
<dbReference type="PANTHER" id="PTHR37810">
    <property type="entry name" value="IMMUNITY PROTEIN SDPI"/>
    <property type="match status" value="1"/>
</dbReference>
<keyword evidence="1" id="KW-1133">Transmembrane helix</keyword>
<evidence type="ECO:0000259" key="2">
    <source>
        <dbReference type="Pfam" id="PF07853"/>
    </source>
</evidence>
<evidence type="ECO:0000256" key="1">
    <source>
        <dbReference type="SAM" id="Phobius"/>
    </source>
</evidence>
<gene>
    <name evidence="3" type="ORF">EKH79_17035</name>
</gene>
<dbReference type="PANTHER" id="PTHR37810:SF5">
    <property type="entry name" value="IMMUNITY PROTEIN SDPI"/>
    <property type="match status" value="1"/>
</dbReference>
<sequence length="214" mass="23148">MNPVRSLLLSALFVLMLLAAYLWLLPHMPAVIPTHWNAQGQINGYMTPLKAVAVPMVIIAGLALLTILLPAISPQGYSIKPFAAVFTIVMLAVQAFVLFSAFGVLLNGAGHPMQQPLSTMVGLGLLCMVIGNYMGKLQKNFFAGIRTPWTLASDEVWERTHRMAGWLFMLAGLVTVIAALAGAPLMMAIYAVLAAALIPAVYSYFIYQRVQGKS</sequence>
<dbReference type="AlphaFoldDB" id="A0A432LRB4"/>
<comment type="caution">
    <text evidence="3">The sequence shown here is derived from an EMBL/GenBank/DDBJ whole genome shotgun (WGS) entry which is preliminary data.</text>
</comment>
<dbReference type="InterPro" id="IPR026272">
    <property type="entry name" value="SdpI"/>
</dbReference>
<keyword evidence="1" id="KW-0472">Membrane</keyword>
<name>A0A432LRB4_9GAMM</name>
<dbReference type="Pfam" id="PF13630">
    <property type="entry name" value="SdpI"/>
    <property type="match status" value="1"/>
</dbReference>
<feature type="transmembrane region" description="Helical" evidence="1">
    <location>
        <begin position="53"/>
        <end position="72"/>
    </location>
</feature>
<evidence type="ECO:0000313" key="4">
    <source>
        <dbReference type="Proteomes" id="UP000267077"/>
    </source>
</evidence>
<dbReference type="GO" id="GO:0009636">
    <property type="term" value="P:response to toxic substance"/>
    <property type="evidence" value="ECO:0007669"/>
    <property type="project" value="TreeGrafter"/>
</dbReference>
<feature type="domain" description="DUF1648" evidence="2">
    <location>
        <begin position="12"/>
        <end position="58"/>
    </location>
</feature>
<feature type="transmembrane region" description="Helical" evidence="1">
    <location>
        <begin position="117"/>
        <end position="135"/>
    </location>
</feature>
<dbReference type="InterPro" id="IPR012867">
    <property type="entry name" value="DUF1648"/>
</dbReference>
<keyword evidence="4" id="KW-1185">Reference proteome</keyword>
<dbReference type="InterPro" id="IPR025962">
    <property type="entry name" value="SdpI/YhfL"/>
</dbReference>
<protein>
    <submittedName>
        <fullName evidence="3">DUF1648 domain-containing protein</fullName>
    </submittedName>
</protein>
<feature type="transmembrane region" description="Helical" evidence="1">
    <location>
        <begin position="187"/>
        <end position="207"/>
    </location>
</feature>
<accession>A0A432LRB4</accession>
<dbReference type="Proteomes" id="UP000267077">
    <property type="component" value="Unassembled WGS sequence"/>
</dbReference>
<keyword evidence="1" id="KW-0812">Transmembrane</keyword>
<proteinExistence type="predicted"/>